<feature type="transmembrane region" description="Helical" evidence="8">
    <location>
        <begin position="12"/>
        <end position="35"/>
    </location>
</feature>
<feature type="transmembrane region" description="Helical" evidence="8">
    <location>
        <begin position="70"/>
        <end position="94"/>
    </location>
</feature>
<evidence type="ECO:0000256" key="2">
    <source>
        <dbReference type="ARBA" id="ARBA00009142"/>
    </source>
</evidence>
<evidence type="ECO:0000256" key="4">
    <source>
        <dbReference type="ARBA" id="ARBA00022475"/>
    </source>
</evidence>
<keyword evidence="3" id="KW-0813">Transport</keyword>
<comment type="subcellular location">
    <subcellularLocation>
        <location evidence="1 8">Cell membrane</location>
        <topology evidence="1 8">Multi-pass membrane protein</topology>
    </subcellularLocation>
</comment>
<gene>
    <name evidence="9" type="ORF">GTP91_25520</name>
</gene>
<dbReference type="Proteomes" id="UP000470302">
    <property type="component" value="Unassembled WGS sequence"/>
</dbReference>
<keyword evidence="6 8" id="KW-1133">Transmembrane helix</keyword>
<feature type="transmembrane region" description="Helical" evidence="8">
    <location>
        <begin position="101"/>
        <end position="122"/>
    </location>
</feature>
<evidence type="ECO:0000313" key="10">
    <source>
        <dbReference type="Proteomes" id="UP000470302"/>
    </source>
</evidence>
<dbReference type="PANTHER" id="PTHR30269">
    <property type="entry name" value="TRANSMEMBRANE PROTEIN YFCA"/>
    <property type="match status" value="1"/>
</dbReference>
<name>A0A845GCK3_9BURK</name>
<evidence type="ECO:0000256" key="7">
    <source>
        <dbReference type="ARBA" id="ARBA00023136"/>
    </source>
</evidence>
<evidence type="ECO:0000256" key="3">
    <source>
        <dbReference type="ARBA" id="ARBA00022448"/>
    </source>
</evidence>
<keyword evidence="5 8" id="KW-0812">Transmembrane</keyword>
<organism evidence="9 10">
    <name type="scientific">Duganella vulcania</name>
    <dbReference type="NCBI Taxonomy" id="2692166"/>
    <lineage>
        <taxon>Bacteria</taxon>
        <taxon>Pseudomonadati</taxon>
        <taxon>Pseudomonadota</taxon>
        <taxon>Betaproteobacteria</taxon>
        <taxon>Burkholderiales</taxon>
        <taxon>Oxalobacteraceae</taxon>
        <taxon>Telluria group</taxon>
        <taxon>Duganella</taxon>
    </lineage>
</organism>
<evidence type="ECO:0000256" key="6">
    <source>
        <dbReference type="ARBA" id="ARBA00022989"/>
    </source>
</evidence>
<keyword evidence="4 8" id="KW-1003">Cell membrane</keyword>
<evidence type="ECO:0000256" key="1">
    <source>
        <dbReference type="ARBA" id="ARBA00004651"/>
    </source>
</evidence>
<keyword evidence="7 8" id="KW-0472">Membrane</keyword>
<proteinExistence type="inferred from homology"/>
<evidence type="ECO:0000256" key="5">
    <source>
        <dbReference type="ARBA" id="ARBA00022692"/>
    </source>
</evidence>
<comment type="caution">
    <text evidence="9">The sequence shown here is derived from an EMBL/GenBank/DDBJ whole genome shotgun (WGS) entry which is preliminary data.</text>
</comment>
<evidence type="ECO:0000313" key="9">
    <source>
        <dbReference type="EMBL" id="MYM90519.1"/>
    </source>
</evidence>
<comment type="similarity">
    <text evidence="2 8">Belongs to the 4-toluene sulfonate uptake permease (TSUP) (TC 2.A.102) family.</text>
</comment>
<dbReference type="PANTHER" id="PTHR30269:SF37">
    <property type="entry name" value="MEMBRANE TRANSPORTER PROTEIN"/>
    <property type="match status" value="1"/>
</dbReference>
<dbReference type="RefSeq" id="WP_161099303.1">
    <property type="nucleotide sequence ID" value="NZ_WWCW01000125.1"/>
</dbReference>
<dbReference type="EMBL" id="WWCW01000125">
    <property type="protein sequence ID" value="MYM90519.1"/>
    <property type="molecule type" value="Genomic_DNA"/>
</dbReference>
<accession>A0A845GCK3</accession>
<dbReference type="Pfam" id="PF01925">
    <property type="entry name" value="TauE"/>
    <property type="match status" value="1"/>
</dbReference>
<sequence length="125" mass="12790">AGRPPRGGTALAAVSGYTSFIAHAGGPPVMMYLLPQRLPSRVYVATLNAFFLTVNAAKLLPYGWNGQFSAANLAASAMLSPLVPLGVAIGAWLTGRINQRMFYAAAQACLLATGIALLASAGSAP</sequence>
<evidence type="ECO:0000256" key="8">
    <source>
        <dbReference type="RuleBase" id="RU363041"/>
    </source>
</evidence>
<dbReference type="AlphaFoldDB" id="A0A845GCK3"/>
<dbReference type="InterPro" id="IPR002781">
    <property type="entry name" value="TM_pro_TauE-like"/>
</dbReference>
<dbReference type="InterPro" id="IPR052017">
    <property type="entry name" value="TSUP"/>
</dbReference>
<reference evidence="9 10" key="1">
    <citation type="submission" date="2020-01" db="EMBL/GenBank/DDBJ databases">
        <title>Novel species isolated from a subtropical stream in China.</title>
        <authorList>
            <person name="Lu H."/>
        </authorList>
    </citation>
    <scope>NUCLEOTIDE SEQUENCE [LARGE SCALE GENOMIC DNA]</scope>
    <source>
        <strain evidence="9 10">FT82W</strain>
    </source>
</reference>
<protein>
    <recommendedName>
        <fullName evidence="8">Probable membrane transporter protein</fullName>
    </recommendedName>
</protein>
<feature type="non-terminal residue" evidence="9">
    <location>
        <position position="1"/>
    </location>
</feature>
<dbReference type="GO" id="GO:0005886">
    <property type="term" value="C:plasma membrane"/>
    <property type="evidence" value="ECO:0007669"/>
    <property type="project" value="UniProtKB-SubCell"/>
</dbReference>